<protein>
    <recommendedName>
        <fullName evidence="7">Leucine Rich repeat-containing domain protein</fullName>
    </recommendedName>
</protein>
<comment type="caution">
    <text evidence="5">The sequence shown here is derived from an EMBL/GenBank/DDBJ whole genome shotgun (WGS) entry which is preliminary data.</text>
</comment>
<dbReference type="Proteomes" id="UP001303046">
    <property type="component" value="Unassembled WGS sequence"/>
</dbReference>
<feature type="compositionally biased region" description="Acidic residues" evidence="4">
    <location>
        <begin position="740"/>
        <end position="771"/>
    </location>
</feature>
<dbReference type="InterPro" id="IPR001611">
    <property type="entry name" value="Leu-rich_rpt"/>
</dbReference>
<evidence type="ECO:0000313" key="5">
    <source>
        <dbReference type="EMBL" id="KAK6745166.1"/>
    </source>
</evidence>
<evidence type="ECO:0008006" key="7">
    <source>
        <dbReference type="Google" id="ProtNLM"/>
    </source>
</evidence>
<evidence type="ECO:0000256" key="1">
    <source>
        <dbReference type="ARBA" id="ARBA00022468"/>
    </source>
</evidence>
<feature type="region of interest" description="Disordered" evidence="4">
    <location>
        <begin position="349"/>
        <end position="377"/>
    </location>
</feature>
<dbReference type="PANTHER" id="PTHR24113:SF12">
    <property type="entry name" value="RAN GTPASE-ACTIVATING PROTEIN 1"/>
    <property type="match status" value="1"/>
</dbReference>
<dbReference type="PANTHER" id="PTHR24113">
    <property type="entry name" value="RAN GTPASE-ACTIVATING PROTEIN 1"/>
    <property type="match status" value="1"/>
</dbReference>
<evidence type="ECO:0000256" key="2">
    <source>
        <dbReference type="ARBA" id="ARBA00022614"/>
    </source>
</evidence>
<dbReference type="InterPro" id="IPR032675">
    <property type="entry name" value="LRR_dom_sf"/>
</dbReference>
<dbReference type="InterPro" id="IPR027038">
    <property type="entry name" value="RanGap"/>
</dbReference>
<keyword evidence="6" id="KW-1185">Reference proteome</keyword>
<keyword evidence="3" id="KW-0677">Repeat</keyword>
<evidence type="ECO:0000256" key="4">
    <source>
        <dbReference type="SAM" id="MobiDB-lite"/>
    </source>
</evidence>
<dbReference type="SMART" id="SM00368">
    <property type="entry name" value="LRR_RI"/>
    <property type="match status" value="13"/>
</dbReference>
<organism evidence="5 6">
    <name type="scientific">Necator americanus</name>
    <name type="common">Human hookworm</name>
    <dbReference type="NCBI Taxonomy" id="51031"/>
    <lineage>
        <taxon>Eukaryota</taxon>
        <taxon>Metazoa</taxon>
        <taxon>Ecdysozoa</taxon>
        <taxon>Nematoda</taxon>
        <taxon>Chromadorea</taxon>
        <taxon>Rhabditida</taxon>
        <taxon>Rhabditina</taxon>
        <taxon>Rhabditomorpha</taxon>
        <taxon>Strongyloidea</taxon>
        <taxon>Ancylostomatidae</taxon>
        <taxon>Bunostominae</taxon>
        <taxon>Necator</taxon>
    </lineage>
</organism>
<name>A0ABR1D6W9_NECAM</name>
<dbReference type="Pfam" id="PF13516">
    <property type="entry name" value="LRR_6"/>
    <property type="match status" value="4"/>
</dbReference>
<evidence type="ECO:0000256" key="3">
    <source>
        <dbReference type="ARBA" id="ARBA00022737"/>
    </source>
</evidence>
<dbReference type="EMBL" id="JAVFWL010000003">
    <property type="protein sequence ID" value="KAK6745166.1"/>
    <property type="molecule type" value="Genomic_DNA"/>
</dbReference>
<keyword evidence="1" id="KW-0343">GTPase activation</keyword>
<reference evidence="5 6" key="1">
    <citation type="submission" date="2023-08" db="EMBL/GenBank/DDBJ databases">
        <title>A Necator americanus chromosomal reference genome.</title>
        <authorList>
            <person name="Ilik V."/>
            <person name="Petrzelkova K.J."/>
            <person name="Pardy F."/>
            <person name="Fuh T."/>
            <person name="Niatou-Singa F.S."/>
            <person name="Gouil Q."/>
            <person name="Baker L."/>
            <person name="Ritchie M.E."/>
            <person name="Jex A.R."/>
            <person name="Gazzola D."/>
            <person name="Li H."/>
            <person name="Toshio Fujiwara R."/>
            <person name="Zhan B."/>
            <person name="Aroian R.V."/>
            <person name="Pafco B."/>
            <person name="Schwarz E.M."/>
        </authorList>
    </citation>
    <scope>NUCLEOTIDE SEQUENCE [LARGE SCALE GENOMIC DNA]</scope>
    <source>
        <strain evidence="5 6">Aroian</strain>
        <tissue evidence="5">Whole animal</tissue>
    </source>
</reference>
<proteinExistence type="predicted"/>
<dbReference type="Gene3D" id="3.80.10.10">
    <property type="entry name" value="Ribonuclease Inhibitor"/>
    <property type="match status" value="2"/>
</dbReference>
<dbReference type="SUPFAM" id="SSF52047">
    <property type="entry name" value="RNI-like"/>
    <property type="match status" value="2"/>
</dbReference>
<keyword evidence="2" id="KW-0433">Leucine-rich repeat</keyword>
<dbReference type="CDD" id="cd00116">
    <property type="entry name" value="LRR_RI"/>
    <property type="match status" value="2"/>
</dbReference>
<gene>
    <name evidence="5" type="primary">Necator_chrIII.g12483</name>
    <name evidence="5" type="ORF">RB195_011717</name>
</gene>
<feature type="region of interest" description="Disordered" evidence="4">
    <location>
        <begin position="729"/>
        <end position="771"/>
    </location>
</feature>
<accession>A0ABR1D6W9</accession>
<evidence type="ECO:0000313" key="6">
    <source>
        <dbReference type="Proteomes" id="UP001303046"/>
    </source>
</evidence>
<feature type="compositionally biased region" description="Acidic residues" evidence="4">
    <location>
        <begin position="360"/>
        <end position="371"/>
    </location>
</feature>
<sequence length="928" mass="101630">MASSSNTLSFFNENIRMDSADDAEDVALKIENFRDLKTLDLRGNTVGVEAGKRIAQALEKHPELERCIWSDIFTSRLKTEIPPILRSLCTALMRANCHIKELDLSDNAFGPIGAEGISNFLTSPSAYSLETLRLNNNGLGGGGKTIAESLIQCHRNSLRDGKKFQLKTFVAGRNRLENAGAKALTGAFLAAKSLEEISLPQNGIRSSGICALAYSFRFNTSLRVINLNDNTCTTKGAKALAKVLGELTELEVLDLGDCLCRNEGIKSICEAICDKRHNKIKYVDFSGNELSAETAEFVIRRWREVFDPKYRRVELKMTNNCYGSNFAKLKMLISYTGIDLGLSDDDEGSMSDYSEKLSESEENVEDSEEEGDRSVRIAGGDDKDVDGLLQGVGCMKFTDQLSMSESSSNDVVSFLDQQLKLNTVQDAESVAKCIEQQKCMRVLELKGNTLGIESGKRIAQAIKCHPELKRCLWSDMFTGRLKDEIPPILKSLCSAMISADCHITELDLSDNAFGPIGAEGIQEFLMSPSAFSLEVLKLNNNGLGAGGKVIAQCLSECHRKSVNAGRPLKLKTFIAGRNRLEVPGASALASAFASIGTLEEIALPQNGITAIGVGALASCFKSNPNLRVINLNDNTAAQMGSELIAKALTYLPRLEVLNLGDCLCRDQGCHAIVDALSPSVHKKLKELDLSGAELSGPAGVQIAGKWRKFPPSTKLILSSNNFGDMFEQVEGSGGVNVDMGDMDDDQGSLSSDDDERMSAEDSDDDEEDEDDMDVIVDEKDPKIVEITSSEEDDDPSQLLQECKDEIEAARAHFESATQEETARLILKLAHIVSKSYEKTEIVDDIFDEAVDAAEDVLVRVKGVHRRPNSTTTQLVNNLIAQAGFVKCEEKWNIPVDRKTLGMMLHMFVSHQILGDQRELIRTYFGQQS</sequence>